<dbReference type="RefSeq" id="WP_228231030.1">
    <property type="nucleotide sequence ID" value="NZ_JAJGMW010000021.1"/>
</dbReference>
<dbReference type="InterPro" id="IPR024747">
    <property type="entry name" value="Pyridox_Oxase-rel"/>
</dbReference>
<sequence>MIKTLNQTEQFVILNTNYIGNLAYLYQGRPFVAPITYFYNQEQNTIICYSGLVHKISALRKNNAVSLCVSEIDSVNDWKSVLVHGTYKEESGSTAKALLHQFSLGIKDLILKKEMRDLDFISQFSSKINMNDLPVVFTISVEEITGRMRKHQIASV</sequence>
<organism evidence="1 2">
    <name type="scientific">Leeuwenhoekiella parthenopeia</name>
    <dbReference type="NCBI Taxonomy" id="2890320"/>
    <lineage>
        <taxon>Bacteria</taxon>
        <taxon>Pseudomonadati</taxon>
        <taxon>Bacteroidota</taxon>
        <taxon>Flavobacteriia</taxon>
        <taxon>Flavobacteriales</taxon>
        <taxon>Flavobacteriaceae</taxon>
        <taxon>Leeuwenhoekiella</taxon>
    </lineage>
</organism>
<gene>
    <name evidence="1" type="ORF">LLW17_14600</name>
</gene>
<proteinExistence type="predicted"/>
<accession>A0ABS8GWW0</accession>
<evidence type="ECO:0000313" key="2">
    <source>
        <dbReference type="Proteomes" id="UP001197770"/>
    </source>
</evidence>
<dbReference type="Pfam" id="PF12900">
    <property type="entry name" value="Pyridox_ox_2"/>
    <property type="match status" value="1"/>
</dbReference>
<reference evidence="1 2" key="1">
    <citation type="submission" date="2021-11" db="EMBL/GenBank/DDBJ databases">
        <title>Seasonal and diel survey of microbial diversity of the Tyrrhenian coast.</title>
        <authorList>
            <person name="Gattoni G."/>
            <person name="Corral P."/>
        </authorList>
    </citation>
    <scope>NUCLEOTIDE SEQUENCE [LARGE SCALE GENOMIC DNA]</scope>
    <source>
        <strain evidence="1 2">Mr9</strain>
    </source>
</reference>
<dbReference type="InterPro" id="IPR012349">
    <property type="entry name" value="Split_barrel_FMN-bd"/>
</dbReference>
<comment type="caution">
    <text evidence="1">The sequence shown here is derived from an EMBL/GenBank/DDBJ whole genome shotgun (WGS) entry which is preliminary data.</text>
</comment>
<dbReference type="SUPFAM" id="SSF50475">
    <property type="entry name" value="FMN-binding split barrel"/>
    <property type="match status" value="1"/>
</dbReference>
<name>A0ABS8GWW0_9FLAO</name>
<keyword evidence="2" id="KW-1185">Reference proteome</keyword>
<dbReference type="Gene3D" id="2.30.110.10">
    <property type="entry name" value="Electron Transport, Fmn-binding Protein, Chain A"/>
    <property type="match status" value="1"/>
</dbReference>
<protein>
    <submittedName>
        <fullName evidence="1">Pyridoxamine 5'-phosphate oxidase family protein</fullName>
    </submittedName>
</protein>
<evidence type="ECO:0000313" key="1">
    <source>
        <dbReference type="EMBL" id="MCC4213958.1"/>
    </source>
</evidence>
<dbReference type="EMBL" id="JAJGMW010000021">
    <property type="protein sequence ID" value="MCC4213958.1"/>
    <property type="molecule type" value="Genomic_DNA"/>
</dbReference>
<dbReference type="Proteomes" id="UP001197770">
    <property type="component" value="Unassembled WGS sequence"/>
</dbReference>